<accession>A0A4Q2RYM9</accession>
<dbReference type="OrthoDB" id="3405989at2"/>
<evidence type="ECO:0000313" key="2">
    <source>
        <dbReference type="EMBL" id="RYB94287.1"/>
    </source>
</evidence>
<keyword evidence="1" id="KW-0812">Transmembrane</keyword>
<name>A0A4Q2RYM9_9ACTN</name>
<sequence>MSPADPAPWLLLAASLHLGFQLTISVLVYPALAEVPPEGWEHAHDRHSRRVLPLAVGIYAGLVLLLAWTLLAEPRSPGTWVALAGGVVSVLATALVAAPLHGRLSRVSPAARKPLLQRLVRADRARTAGALVCLVGAAWLSWSG</sequence>
<evidence type="ECO:0000256" key="1">
    <source>
        <dbReference type="SAM" id="Phobius"/>
    </source>
</evidence>
<keyword evidence="1" id="KW-0472">Membrane</keyword>
<protein>
    <submittedName>
        <fullName evidence="2">DUF1772 domain-containing protein</fullName>
    </submittedName>
</protein>
<keyword evidence="3" id="KW-1185">Reference proteome</keyword>
<evidence type="ECO:0000313" key="3">
    <source>
        <dbReference type="Proteomes" id="UP000294071"/>
    </source>
</evidence>
<feature type="transmembrane region" description="Helical" evidence="1">
    <location>
        <begin position="83"/>
        <end position="104"/>
    </location>
</feature>
<reference evidence="2 3" key="1">
    <citation type="submission" date="2019-01" db="EMBL/GenBank/DDBJ databases">
        <title>Novel species of Nocardioides.</title>
        <authorList>
            <person name="Liu Q."/>
            <person name="Xin Y.-H."/>
        </authorList>
    </citation>
    <scope>NUCLEOTIDE SEQUENCE [LARGE SCALE GENOMIC DNA]</scope>
    <source>
        <strain evidence="2 3">CGMCC 4.6882</strain>
    </source>
</reference>
<gene>
    <name evidence="2" type="ORF">EUA93_07985</name>
</gene>
<dbReference type="RefSeq" id="WP_129399640.1">
    <property type="nucleotide sequence ID" value="NZ_SDWT01000001.1"/>
</dbReference>
<feature type="transmembrane region" description="Helical" evidence="1">
    <location>
        <begin position="6"/>
        <end position="30"/>
    </location>
</feature>
<comment type="caution">
    <text evidence="2">The sequence shown here is derived from an EMBL/GenBank/DDBJ whole genome shotgun (WGS) entry which is preliminary data.</text>
</comment>
<feature type="transmembrane region" description="Helical" evidence="1">
    <location>
        <begin position="125"/>
        <end position="142"/>
    </location>
</feature>
<dbReference type="AlphaFoldDB" id="A0A4Q2RYM9"/>
<proteinExistence type="predicted"/>
<dbReference type="Proteomes" id="UP000294071">
    <property type="component" value="Unassembled WGS sequence"/>
</dbReference>
<feature type="transmembrane region" description="Helical" evidence="1">
    <location>
        <begin position="51"/>
        <end position="71"/>
    </location>
</feature>
<dbReference type="EMBL" id="SDWT01000001">
    <property type="protein sequence ID" value="RYB94287.1"/>
    <property type="molecule type" value="Genomic_DNA"/>
</dbReference>
<organism evidence="2 3">
    <name type="scientific">Nocardioides oleivorans</name>
    <dbReference type="NCBI Taxonomy" id="273676"/>
    <lineage>
        <taxon>Bacteria</taxon>
        <taxon>Bacillati</taxon>
        <taxon>Actinomycetota</taxon>
        <taxon>Actinomycetes</taxon>
        <taxon>Propionibacteriales</taxon>
        <taxon>Nocardioidaceae</taxon>
        <taxon>Nocardioides</taxon>
    </lineage>
</organism>
<keyword evidence="1" id="KW-1133">Transmembrane helix</keyword>